<comment type="caution">
    <text evidence="1">The sequence shown here is derived from an EMBL/GenBank/DDBJ whole genome shotgun (WGS) entry which is preliminary data.</text>
</comment>
<organism evidence="1 2">
    <name type="scientific">Clostridium botulinum C/D str. DC5</name>
    <dbReference type="NCBI Taxonomy" id="1443128"/>
    <lineage>
        <taxon>Bacteria</taxon>
        <taxon>Bacillati</taxon>
        <taxon>Bacillota</taxon>
        <taxon>Clostridia</taxon>
        <taxon>Eubacteriales</taxon>
        <taxon>Clostridiaceae</taxon>
        <taxon>Clostridium</taxon>
    </lineage>
</organism>
<proteinExistence type="predicted"/>
<gene>
    <name evidence="1" type="ORF">Z955_15740</name>
</gene>
<dbReference type="Proteomes" id="UP000030014">
    <property type="component" value="Unassembled WGS sequence"/>
</dbReference>
<dbReference type="EMBL" id="JDRY01000171">
    <property type="protein sequence ID" value="KGM93236.1"/>
    <property type="molecule type" value="Genomic_DNA"/>
</dbReference>
<dbReference type="AlphaFoldDB" id="A0A0A0HYW6"/>
<reference evidence="1 2" key="1">
    <citation type="submission" date="2014-01" db="EMBL/GenBank/DDBJ databases">
        <title>Plasmidome dynamics in the species complex Clostridium novyi sensu lato converts strains of independent lineages into distinctly different pathogens.</title>
        <authorList>
            <person name="Skarin H."/>
            <person name="Segerman B."/>
        </authorList>
    </citation>
    <scope>NUCLEOTIDE SEQUENCE [LARGE SCALE GENOMIC DNA]</scope>
    <source>
        <strain evidence="1 2">DC5</strain>
    </source>
</reference>
<sequence length="213" mass="25382">MCAMVLMPRDKKIMKYIEEFKGVTISQCAKMFYQKSSLDNALYQARLRLKKLYDHKYIKRYKDVNTGKLVYTKGKKISTHQLYLMNVYAEIIRLGGEIIEFIKEPSFDTDKGERRGDGLIEFTIDEGQNLKSWHSLLIEVDKDHETDIRKMHYIFNSHILQKKYEKYQIDEQEIFPQVLIIKPYIPDKPYYTNDFKITYLDYTLNRFASSVLA</sequence>
<dbReference type="RefSeq" id="WP_039258775.1">
    <property type="nucleotide sequence ID" value="NZ_JDRY01000171.1"/>
</dbReference>
<evidence type="ECO:0000313" key="1">
    <source>
        <dbReference type="EMBL" id="KGM93236.1"/>
    </source>
</evidence>
<accession>A0A0A0HYW6</accession>
<name>A0A0A0HYW6_CLOBO</name>
<protein>
    <recommendedName>
        <fullName evidence="3">Replication-relaxation</fullName>
    </recommendedName>
</protein>
<evidence type="ECO:0008006" key="3">
    <source>
        <dbReference type="Google" id="ProtNLM"/>
    </source>
</evidence>
<evidence type="ECO:0000313" key="2">
    <source>
        <dbReference type="Proteomes" id="UP000030014"/>
    </source>
</evidence>